<dbReference type="EMBL" id="JARO02010706">
    <property type="protein sequence ID" value="KPP60478.1"/>
    <property type="molecule type" value="Genomic_DNA"/>
</dbReference>
<evidence type="ECO:0000313" key="2">
    <source>
        <dbReference type="Proteomes" id="UP000034805"/>
    </source>
</evidence>
<reference evidence="1 2" key="1">
    <citation type="submission" date="2015-08" db="EMBL/GenBank/DDBJ databases">
        <title>The genome of the Asian arowana (Scleropages formosus).</title>
        <authorList>
            <person name="Tan M.H."/>
            <person name="Gan H.M."/>
            <person name="Croft L.J."/>
            <person name="Austin C.M."/>
        </authorList>
    </citation>
    <scope>NUCLEOTIDE SEQUENCE [LARGE SCALE GENOMIC DNA]</scope>
    <source>
        <strain evidence="1">Aro1</strain>
    </source>
</reference>
<name>A0A0P7WBX6_SCLFO</name>
<protein>
    <submittedName>
        <fullName evidence="1">Uncharacterized protein</fullName>
    </submittedName>
</protein>
<feature type="non-terminal residue" evidence="1">
    <location>
        <position position="108"/>
    </location>
</feature>
<organism evidence="1 2">
    <name type="scientific">Scleropages formosus</name>
    <name type="common">Asian bonytongue</name>
    <name type="synonym">Osteoglossum formosum</name>
    <dbReference type="NCBI Taxonomy" id="113540"/>
    <lineage>
        <taxon>Eukaryota</taxon>
        <taxon>Metazoa</taxon>
        <taxon>Chordata</taxon>
        <taxon>Craniata</taxon>
        <taxon>Vertebrata</taxon>
        <taxon>Euteleostomi</taxon>
        <taxon>Actinopterygii</taxon>
        <taxon>Neopterygii</taxon>
        <taxon>Teleostei</taxon>
        <taxon>Osteoglossocephala</taxon>
        <taxon>Osteoglossomorpha</taxon>
        <taxon>Osteoglossiformes</taxon>
        <taxon>Osteoglossidae</taxon>
        <taxon>Scleropages</taxon>
    </lineage>
</organism>
<evidence type="ECO:0000313" key="1">
    <source>
        <dbReference type="EMBL" id="KPP60478.1"/>
    </source>
</evidence>
<comment type="caution">
    <text evidence="1">The sequence shown here is derived from an EMBL/GenBank/DDBJ whole genome shotgun (WGS) entry which is preliminary data.</text>
</comment>
<accession>A0A0P7WBX6</accession>
<gene>
    <name evidence="1" type="ORF">Z043_121521</name>
</gene>
<sequence length="108" mass="12444">MLKYSRVSFQLLPGSNSRLSIQTINEFATRYPQDMIIHYTPTRLLCSSTSGCSVLPIAARIKFKTLVMTYKCINRPPLSYVQDLIIHYTPTRLLRSFTSAHFMVPRTK</sequence>
<dbReference type="Proteomes" id="UP000034805">
    <property type="component" value="Unassembled WGS sequence"/>
</dbReference>
<dbReference type="AlphaFoldDB" id="A0A0P7WBX6"/>
<proteinExistence type="predicted"/>